<feature type="domain" description="NAC" evidence="7">
    <location>
        <begin position="11"/>
        <end position="155"/>
    </location>
</feature>
<dbReference type="SUPFAM" id="SSF101941">
    <property type="entry name" value="NAC domain"/>
    <property type="match status" value="1"/>
</dbReference>
<dbReference type="AlphaFoldDB" id="W9S400"/>
<evidence type="ECO:0000256" key="1">
    <source>
        <dbReference type="ARBA" id="ARBA00004123"/>
    </source>
</evidence>
<dbReference type="GO" id="GO:0003677">
    <property type="term" value="F:DNA binding"/>
    <property type="evidence" value="ECO:0007669"/>
    <property type="project" value="UniProtKB-KW"/>
</dbReference>
<accession>W9S400</accession>
<keyword evidence="4" id="KW-0804">Transcription</keyword>
<name>W9S400_9ROSA</name>
<evidence type="ECO:0000256" key="6">
    <source>
        <dbReference type="SAM" id="MobiDB-lite"/>
    </source>
</evidence>
<keyword evidence="2" id="KW-0805">Transcription regulation</keyword>
<dbReference type="PANTHER" id="PTHR31989">
    <property type="entry name" value="NAC DOMAIN-CONTAINING PROTEIN 82-RELATED"/>
    <property type="match status" value="1"/>
</dbReference>
<dbReference type="PROSITE" id="PS51005">
    <property type="entry name" value="NAC"/>
    <property type="match status" value="1"/>
</dbReference>
<sequence>MSNILPLPSKLPVGFRFHPTDEELINYFWKLKTTGKDAQVDHIIAEVDLCKWEPWDLPSQSRVQSDDTLWWFFCRRGPRPKRTTGTGYWKSTGQDKDIKGKDGKTCIAKKKTLVFHNGRHPGEKTNWVIHEYYVETDNALLPHQRAYVVCRLKKKSNSTVKTPNGNEGQPSRDFTSDFENLTAQLEIPGVHGYPEQTLVDNWPEMSLQFPNGSLSYGADESEECLDEFADSLIVDPDENGETANNVVNIFSLQTSLKRAYFEDDPVSSDTDTDRVHRRNISSSMFGSPDGSKRVRQMRMVKTPGETLRTSVGEHARVETIDPLHSRFSEEDTSSDDLIELIGEINCMSLVEKERPKSVVVSREGHQRRIQAQKKVSPPAMRGTKVREAAKHNSTAVEMPLMEKPSKESQNAGKMVVQSSKVVEKHLKSASCESSPVSKWKSFFTFEETSSLSRCSSKSPSEYCFNAVAGTILFVAFVRELVIYGSW</sequence>
<evidence type="ECO:0000313" key="8">
    <source>
        <dbReference type="EMBL" id="EXC13645.1"/>
    </source>
</evidence>
<evidence type="ECO:0000256" key="3">
    <source>
        <dbReference type="ARBA" id="ARBA00023125"/>
    </source>
</evidence>
<protein>
    <submittedName>
        <fullName evidence="8">NAC domain-containing protein 69</fullName>
    </submittedName>
</protein>
<dbReference type="EMBL" id="KE345753">
    <property type="protein sequence ID" value="EXC13645.1"/>
    <property type="molecule type" value="Genomic_DNA"/>
</dbReference>
<dbReference type="Proteomes" id="UP000030645">
    <property type="component" value="Unassembled WGS sequence"/>
</dbReference>
<dbReference type="InterPro" id="IPR036093">
    <property type="entry name" value="NAC_dom_sf"/>
</dbReference>
<dbReference type="GO" id="GO:0005634">
    <property type="term" value="C:nucleus"/>
    <property type="evidence" value="ECO:0007669"/>
    <property type="project" value="UniProtKB-SubCell"/>
</dbReference>
<dbReference type="STRING" id="981085.W9S400"/>
<dbReference type="GO" id="GO:0006355">
    <property type="term" value="P:regulation of DNA-templated transcription"/>
    <property type="evidence" value="ECO:0007669"/>
    <property type="project" value="InterPro"/>
</dbReference>
<evidence type="ECO:0000256" key="2">
    <source>
        <dbReference type="ARBA" id="ARBA00023015"/>
    </source>
</evidence>
<evidence type="ECO:0000259" key="7">
    <source>
        <dbReference type="PROSITE" id="PS51005"/>
    </source>
</evidence>
<dbReference type="eggNOG" id="ENOG502SPQG">
    <property type="taxonomic scope" value="Eukaryota"/>
</dbReference>
<evidence type="ECO:0000256" key="5">
    <source>
        <dbReference type="ARBA" id="ARBA00023242"/>
    </source>
</evidence>
<evidence type="ECO:0000256" key="4">
    <source>
        <dbReference type="ARBA" id="ARBA00023163"/>
    </source>
</evidence>
<dbReference type="InterPro" id="IPR003441">
    <property type="entry name" value="NAC-dom"/>
</dbReference>
<dbReference type="Gene3D" id="2.170.150.80">
    <property type="entry name" value="NAC domain"/>
    <property type="match status" value="1"/>
</dbReference>
<keyword evidence="9" id="KW-1185">Reference proteome</keyword>
<feature type="region of interest" description="Disordered" evidence="6">
    <location>
        <begin position="358"/>
        <end position="388"/>
    </location>
</feature>
<keyword evidence="5" id="KW-0539">Nucleus</keyword>
<reference evidence="9" key="1">
    <citation type="submission" date="2013-01" db="EMBL/GenBank/DDBJ databases">
        <title>Draft Genome Sequence of a Mulberry Tree, Morus notabilis C.K. Schneid.</title>
        <authorList>
            <person name="He N."/>
            <person name="Zhao S."/>
        </authorList>
    </citation>
    <scope>NUCLEOTIDE SEQUENCE</scope>
</reference>
<proteinExistence type="predicted"/>
<keyword evidence="3" id="KW-0238">DNA-binding</keyword>
<comment type="subcellular location">
    <subcellularLocation>
        <location evidence="1">Nucleus</location>
    </subcellularLocation>
</comment>
<dbReference type="Pfam" id="PF02365">
    <property type="entry name" value="NAM"/>
    <property type="match status" value="1"/>
</dbReference>
<evidence type="ECO:0000313" key="9">
    <source>
        <dbReference type="Proteomes" id="UP000030645"/>
    </source>
</evidence>
<gene>
    <name evidence="8" type="ORF">L484_019603</name>
</gene>
<dbReference type="KEGG" id="mnt:21402541"/>
<dbReference type="OrthoDB" id="1191829at2759"/>
<organism evidence="8 9">
    <name type="scientific">Morus notabilis</name>
    <dbReference type="NCBI Taxonomy" id="981085"/>
    <lineage>
        <taxon>Eukaryota</taxon>
        <taxon>Viridiplantae</taxon>
        <taxon>Streptophyta</taxon>
        <taxon>Embryophyta</taxon>
        <taxon>Tracheophyta</taxon>
        <taxon>Spermatophyta</taxon>
        <taxon>Magnoliopsida</taxon>
        <taxon>eudicotyledons</taxon>
        <taxon>Gunneridae</taxon>
        <taxon>Pentapetalae</taxon>
        <taxon>rosids</taxon>
        <taxon>fabids</taxon>
        <taxon>Rosales</taxon>
        <taxon>Moraceae</taxon>
        <taxon>Moreae</taxon>
        <taxon>Morus</taxon>
    </lineage>
</organism>